<dbReference type="EMBL" id="SIHI01000001">
    <property type="protein sequence ID" value="TWT57885.1"/>
    <property type="molecule type" value="Genomic_DNA"/>
</dbReference>
<dbReference type="PIRSF" id="PIRSF000103">
    <property type="entry name" value="HIBADH"/>
    <property type="match status" value="1"/>
</dbReference>
<dbReference type="Gene3D" id="1.10.1040.10">
    <property type="entry name" value="N-(1-d-carboxylethyl)-l-norvaline Dehydrogenase, domain 2"/>
    <property type="match status" value="1"/>
</dbReference>
<sequence>MNRNSPVIGVIGIGLLGTAIAERLLHGTAPVYGYDRDPERMENFVKLGGTPAQSTNDVAMKSQLVFLCLPNSDVVTNVILDLQALRKQGQQAAIRTVIDSTTGQPDEVIANAEQLRELGIQYVEATVAGSSQQVSDGTALIFLGGVDCLSSEERKILRKIAPQQFELGAIGEATRFKLVHNLLLGLNRAVLAETLGFAEALGFDARRTLSILEQSPAASAVMQSKGQKMIKRDWSPQAKLTQHLKDVGIILSTASEAGARTPFSVLHSVLLEQCVRAGLGDADNSAIREAFDRLTEDGD</sequence>
<keyword evidence="1 6" id="KW-0560">Oxidoreductase</keyword>
<dbReference type="Proteomes" id="UP000317243">
    <property type="component" value="Unassembled WGS sequence"/>
</dbReference>
<dbReference type="AlphaFoldDB" id="A0A5C5X6W3"/>
<feature type="domain" description="6-phosphogluconate dehydrogenase NADP-binding" evidence="4">
    <location>
        <begin position="8"/>
        <end position="164"/>
    </location>
</feature>
<dbReference type="InterPro" id="IPR029154">
    <property type="entry name" value="HIBADH-like_NADP-bd"/>
</dbReference>
<dbReference type="EC" id="1.1.1.60" evidence="6"/>
<dbReference type="SUPFAM" id="SSF48179">
    <property type="entry name" value="6-phosphogluconate dehydrogenase C-terminal domain-like"/>
    <property type="match status" value="1"/>
</dbReference>
<dbReference type="RefSeq" id="WP_146507909.1">
    <property type="nucleotide sequence ID" value="NZ_SIHI01000001.1"/>
</dbReference>
<evidence type="ECO:0000256" key="3">
    <source>
        <dbReference type="PIRSR" id="PIRSR000103-1"/>
    </source>
</evidence>
<proteinExistence type="predicted"/>
<gene>
    <name evidence="6" type="primary">garR_1</name>
    <name evidence="6" type="ORF">KOR42_12520</name>
</gene>
<evidence type="ECO:0000313" key="6">
    <source>
        <dbReference type="EMBL" id="TWT57885.1"/>
    </source>
</evidence>
<dbReference type="Pfam" id="PF03446">
    <property type="entry name" value="NAD_binding_2"/>
    <property type="match status" value="1"/>
</dbReference>
<dbReference type="InterPro" id="IPR013328">
    <property type="entry name" value="6PGD_dom2"/>
</dbReference>
<evidence type="ECO:0000313" key="7">
    <source>
        <dbReference type="Proteomes" id="UP000317243"/>
    </source>
</evidence>
<name>A0A5C5X6W3_9PLAN</name>
<feature type="domain" description="3-hydroxyisobutyrate dehydrogenase-like NAD-binding" evidence="5">
    <location>
        <begin position="171"/>
        <end position="287"/>
    </location>
</feature>
<feature type="active site" evidence="3">
    <location>
        <position position="177"/>
    </location>
</feature>
<evidence type="ECO:0000256" key="1">
    <source>
        <dbReference type="ARBA" id="ARBA00023002"/>
    </source>
</evidence>
<keyword evidence="7" id="KW-1185">Reference proteome</keyword>
<dbReference type="PANTHER" id="PTHR43060">
    <property type="entry name" value="3-HYDROXYISOBUTYRATE DEHYDROGENASE-LIKE 1, MITOCHONDRIAL-RELATED"/>
    <property type="match status" value="1"/>
</dbReference>
<evidence type="ECO:0000259" key="4">
    <source>
        <dbReference type="Pfam" id="PF03446"/>
    </source>
</evidence>
<dbReference type="OrthoDB" id="9812907at2"/>
<dbReference type="GO" id="GO:0008679">
    <property type="term" value="F:2-hydroxy-3-oxopropionate reductase activity"/>
    <property type="evidence" value="ECO:0007669"/>
    <property type="project" value="UniProtKB-EC"/>
</dbReference>
<dbReference type="Pfam" id="PF14833">
    <property type="entry name" value="NAD_binding_11"/>
    <property type="match status" value="1"/>
</dbReference>
<comment type="caution">
    <text evidence="6">The sequence shown here is derived from an EMBL/GenBank/DDBJ whole genome shotgun (WGS) entry which is preliminary data.</text>
</comment>
<reference evidence="6 7" key="1">
    <citation type="submission" date="2019-02" db="EMBL/GenBank/DDBJ databases">
        <title>Deep-cultivation of Planctomycetes and their phenomic and genomic characterization uncovers novel biology.</title>
        <authorList>
            <person name="Wiegand S."/>
            <person name="Jogler M."/>
            <person name="Boedeker C."/>
            <person name="Pinto D."/>
            <person name="Vollmers J."/>
            <person name="Rivas-Marin E."/>
            <person name="Kohn T."/>
            <person name="Peeters S.H."/>
            <person name="Heuer A."/>
            <person name="Rast P."/>
            <person name="Oberbeckmann S."/>
            <person name="Bunk B."/>
            <person name="Jeske O."/>
            <person name="Meyerdierks A."/>
            <person name="Storesund J.E."/>
            <person name="Kallscheuer N."/>
            <person name="Luecker S."/>
            <person name="Lage O.M."/>
            <person name="Pohl T."/>
            <person name="Merkel B.J."/>
            <person name="Hornburger P."/>
            <person name="Mueller R.-W."/>
            <person name="Bruemmer F."/>
            <person name="Labrenz M."/>
            <person name="Spormann A.M."/>
            <person name="Op Den Camp H."/>
            <person name="Overmann J."/>
            <person name="Amann R."/>
            <person name="Jetten M.S.M."/>
            <person name="Mascher T."/>
            <person name="Medema M.H."/>
            <person name="Devos D.P."/>
            <person name="Kaster A.-K."/>
            <person name="Ovreas L."/>
            <person name="Rohde M."/>
            <person name="Galperin M.Y."/>
            <person name="Jogler C."/>
        </authorList>
    </citation>
    <scope>NUCLEOTIDE SEQUENCE [LARGE SCALE GENOMIC DNA]</scope>
    <source>
        <strain evidence="6 7">KOR42</strain>
    </source>
</reference>
<dbReference type="InterPro" id="IPR008927">
    <property type="entry name" value="6-PGluconate_DH-like_C_sf"/>
</dbReference>
<dbReference type="SUPFAM" id="SSF51735">
    <property type="entry name" value="NAD(P)-binding Rossmann-fold domains"/>
    <property type="match status" value="1"/>
</dbReference>
<protein>
    <submittedName>
        <fullName evidence="6">2-hydroxy-3-oxopropionate reductase</fullName>
        <ecNumber evidence="6">1.1.1.60</ecNumber>
    </submittedName>
</protein>
<dbReference type="InterPro" id="IPR015815">
    <property type="entry name" value="HIBADH-related"/>
</dbReference>
<keyword evidence="2" id="KW-0520">NAD</keyword>
<dbReference type="GO" id="GO:0051287">
    <property type="term" value="F:NAD binding"/>
    <property type="evidence" value="ECO:0007669"/>
    <property type="project" value="InterPro"/>
</dbReference>
<evidence type="ECO:0000259" key="5">
    <source>
        <dbReference type="Pfam" id="PF14833"/>
    </source>
</evidence>
<dbReference type="Gene3D" id="3.40.50.720">
    <property type="entry name" value="NAD(P)-binding Rossmann-like Domain"/>
    <property type="match status" value="1"/>
</dbReference>
<dbReference type="GO" id="GO:0050661">
    <property type="term" value="F:NADP binding"/>
    <property type="evidence" value="ECO:0007669"/>
    <property type="project" value="InterPro"/>
</dbReference>
<dbReference type="InterPro" id="IPR036291">
    <property type="entry name" value="NAD(P)-bd_dom_sf"/>
</dbReference>
<dbReference type="PANTHER" id="PTHR43060:SF15">
    <property type="entry name" value="3-HYDROXYISOBUTYRATE DEHYDROGENASE-LIKE 1, MITOCHONDRIAL-RELATED"/>
    <property type="match status" value="1"/>
</dbReference>
<dbReference type="InterPro" id="IPR006115">
    <property type="entry name" value="6PGDH_NADP-bd"/>
</dbReference>
<accession>A0A5C5X6W3</accession>
<evidence type="ECO:0000256" key="2">
    <source>
        <dbReference type="ARBA" id="ARBA00023027"/>
    </source>
</evidence>
<organism evidence="6 7">
    <name type="scientific">Thalassoglobus neptunius</name>
    <dbReference type="NCBI Taxonomy" id="1938619"/>
    <lineage>
        <taxon>Bacteria</taxon>
        <taxon>Pseudomonadati</taxon>
        <taxon>Planctomycetota</taxon>
        <taxon>Planctomycetia</taxon>
        <taxon>Planctomycetales</taxon>
        <taxon>Planctomycetaceae</taxon>
        <taxon>Thalassoglobus</taxon>
    </lineage>
</organism>